<dbReference type="Pfam" id="PF00990">
    <property type="entry name" value="GGDEF"/>
    <property type="match status" value="1"/>
</dbReference>
<feature type="transmembrane region" description="Helical" evidence="1">
    <location>
        <begin position="21"/>
        <end position="42"/>
    </location>
</feature>
<keyword evidence="1" id="KW-0472">Membrane</keyword>
<dbReference type="PROSITE" id="PS50887">
    <property type="entry name" value="GGDEF"/>
    <property type="match status" value="1"/>
</dbReference>
<dbReference type="InterPro" id="IPR029787">
    <property type="entry name" value="Nucleotide_cyclase"/>
</dbReference>
<feature type="transmembrane region" description="Helical" evidence="1">
    <location>
        <begin position="120"/>
        <end position="139"/>
    </location>
</feature>
<organism evidence="3 4">
    <name type="scientific">Peptoanaerobacter stomatis</name>
    <dbReference type="NCBI Taxonomy" id="796937"/>
    <lineage>
        <taxon>Bacteria</taxon>
        <taxon>Bacillati</taxon>
        <taxon>Bacillota</taxon>
        <taxon>Clostridia</taxon>
        <taxon>Peptostreptococcales</taxon>
        <taxon>Filifactoraceae</taxon>
        <taxon>Peptoanaerobacter</taxon>
    </lineage>
</organism>
<feature type="domain" description="GGDEF" evidence="2">
    <location>
        <begin position="230"/>
        <end position="363"/>
    </location>
</feature>
<comment type="caution">
    <text evidence="3">The sequence shown here is derived from an EMBL/GenBank/DDBJ whole genome shotgun (WGS) entry which is preliminary data.</text>
</comment>
<feature type="transmembrane region" description="Helical" evidence="1">
    <location>
        <begin position="48"/>
        <end position="67"/>
    </location>
</feature>
<feature type="transmembrane region" description="Helical" evidence="1">
    <location>
        <begin position="79"/>
        <end position="108"/>
    </location>
</feature>
<proteinExistence type="predicted"/>
<dbReference type="Proteomes" id="UP000005244">
    <property type="component" value="Unassembled WGS sequence"/>
</dbReference>
<dbReference type="GO" id="GO:0052621">
    <property type="term" value="F:diguanylate cyclase activity"/>
    <property type="evidence" value="ECO:0007669"/>
    <property type="project" value="TreeGrafter"/>
</dbReference>
<gene>
    <name evidence="3" type="ORF">HMPREF1143_2012</name>
</gene>
<dbReference type="PANTHER" id="PTHR45138">
    <property type="entry name" value="REGULATORY COMPONENTS OF SENSORY TRANSDUCTION SYSTEM"/>
    <property type="match status" value="1"/>
</dbReference>
<dbReference type="EMBL" id="ALNK01000015">
    <property type="protein sequence ID" value="EJU23623.1"/>
    <property type="molecule type" value="Genomic_DNA"/>
</dbReference>
<evidence type="ECO:0000313" key="4">
    <source>
        <dbReference type="Proteomes" id="UP000005244"/>
    </source>
</evidence>
<dbReference type="AlphaFoldDB" id="J6HML2"/>
<evidence type="ECO:0000313" key="3">
    <source>
        <dbReference type="EMBL" id="EJU23623.1"/>
    </source>
</evidence>
<keyword evidence="4" id="KW-1185">Reference proteome</keyword>
<dbReference type="Gene3D" id="3.30.70.270">
    <property type="match status" value="1"/>
</dbReference>
<reference evidence="3 4" key="1">
    <citation type="submission" date="2012-07" db="EMBL/GenBank/DDBJ databases">
        <authorList>
            <person name="Durkin A.S."/>
            <person name="McCorrison J."/>
            <person name="Torralba M."/>
            <person name="Gillis M."/>
            <person name="Methe B."/>
            <person name="Sutton G."/>
            <person name="Nelson K.E."/>
        </authorList>
    </citation>
    <scope>NUCLEOTIDE SEQUENCE [LARGE SCALE GENOMIC DNA]</scope>
    <source>
        <strain evidence="3 4">OBRC8</strain>
    </source>
</reference>
<dbReference type="InterPro" id="IPR000160">
    <property type="entry name" value="GGDEF_dom"/>
</dbReference>
<dbReference type="CDD" id="cd01949">
    <property type="entry name" value="GGDEF"/>
    <property type="match status" value="1"/>
</dbReference>
<dbReference type="InterPro" id="IPR050469">
    <property type="entry name" value="Diguanylate_Cyclase"/>
</dbReference>
<dbReference type="SMART" id="SM00267">
    <property type="entry name" value="GGDEF"/>
    <property type="match status" value="1"/>
</dbReference>
<dbReference type="PANTHER" id="PTHR45138:SF9">
    <property type="entry name" value="DIGUANYLATE CYCLASE DGCM-RELATED"/>
    <property type="match status" value="1"/>
</dbReference>
<dbReference type="SUPFAM" id="SSF55073">
    <property type="entry name" value="Nucleotide cyclase"/>
    <property type="match status" value="1"/>
</dbReference>
<name>J6HML2_9FIRM</name>
<dbReference type="NCBIfam" id="TIGR00254">
    <property type="entry name" value="GGDEF"/>
    <property type="match status" value="1"/>
</dbReference>
<sequence>MSVKDRFFLIFYEKDEKCRTDITYVLLAMGSLVVHIVYHIFFIKHNKLPLIEYNIFSVFFYLFLVIFRKKIQLDKFTIVWNIEVMLFATLAIMKIGFGYGFELLFLILMSTDVFLMNNNIFVKMLVIFLEAVIFFRLLISKKFAWNFDPAVIDFYILNFLAYFFSVNVVNYASLSFFEIKNKFENMKLVEEKERYKKIAEYDALTGLVRKFYMTQQLDEAIDDYNGGKLDNLVLIFADIDDFKRINDTYGHPNGDIVLAKVGMIFKQNFRKDDIICRWGGEEFLILMKNVRKGFAYNIIDKLREKIYKQNFLFDDVNVSITMTFGVCAVYDSKIKYEELIKTADNLLYEGKYSGKNKVVYKEI</sequence>
<keyword evidence="1" id="KW-0812">Transmembrane</keyword>
<accession>J6HML2</accession>
<protein>
    <submittedName>
        <fullName evidence="3">Diguanylate cyclase (GGDEF) domain protein</fullName>
    </submittedName>
</protein>
<dbReference type="FunFam" id="3.30.70.270:FF:000001">
    <property type="entry name" value="Diguanylate cyclase domain protein"/>
    <property type="match status" value="1"/>
</dbReference>
<dbReference type="InterPro" id="IPR043128">
    <property type="entry name" value="Rev_trsase/Diguanyl_cyclase"/>
</dbReference>
<evidence type="ECO:0000259" key="2">
    <source>
        <dbReference type="PROSITE" id="PS50887"/>
    </source>
</evidence>
<dbReference type="RefSeq" id="WP_009530763.1">
    <property type="nucleotide sequence ID" value="NZ_ALNK01000015.1"/>
</dbReference>
<feature type="transmembrane region" description="Helical" evidence="1">
    <location>
        <begin position="151"/>
        <end position="172"/>
    </location>
</feature>
<evidence type="ECO:0000256" key="1">
    <source>
        <dbReference type="SAM" id="Phobius"/>
    </source>
</evidence>
<keyword evidence="1" id="KW-1133">Transmembrane helix</keyword>